<keyword evidence="2" id="KW-0472">Membrane</keyword>
<feature type="region of interest" description="Disordered" evidence="1">
    <location>
        <begin position="422"/>
        <end position="477"/>
    </location>
</feature>
<proteinExistence type="predicted"/>
<dbReference type="AlphaFoldDB" id="A0A914H2H4"/>
<protein>
    <submittedName>
        <fullName evidence="4">Uncharacterized protein</fullName>
    </submittedName>
</protein>
<reference evidence="4" key="1">
    <citation type="submission" date="2022-11" db="UniProtKB">
        <authorList>
            <consortium name="WormBaseParasite"/>
        </authorList>
    </citation>
    <scope>IDENTIFICATION</scope>
</reference>
<feature type="region of interest" description="Disordered" evidence="1">
    <location>
        <begin position="182"/>
        <end position="216"/>
    </location>
</feature>
<accession>A0A914H2H4</accession>
<organism evidence="3 4">
    <name type="scientific">Globodera rostochiensis</name>
    <name type="common">Golden nematode worm</name>
    <name type="synonym">Heterodera rostochiensis</name>
    <dbReference type="NCBI Taxonomy" id="31243"/>
    <lineage>
        <taxon>Eukaryota</taxon>
        <taxon>Metazoa</taxon>
        <taxon>Ecdysozoa</taxon>
        <taxon>Nematoda</taxon>
        <taxon>Chromadorea</taxon>
        <taxon>Rhabditida</taxon>
        <taxon>Tylenchina</taxon>
        <taxon>Tylenchomorpha</taxon>
        <taxon>Tylenchoidea</taxon>
        <taxon>Heteroderidae</taxon>
        <taxon>Heteroderinae</taxon>
        <taxon>Globodera</taxon>
    </lineage>
</organism>
<evidence type="ECO:0000256" key="2">
    <source>
        <dbReference type="SAM" id="Phobius"/>
    </source>
</evidence>
<dbReference type="WBParaSite" id="Gr19_v10_g13531.t1">
    <property type="protein sequence ID" value="Gr19_v10_g13531.t1"/>
    <property type="gene ID" value="Gr19_v10_g13531"/>
</dbReference>
<feature type="transmembrane region" description="Helical" evidence="2">
    <location>
        <begin position="353"/>
        <end position="377"/>
    </location>
</feature>
<dbReference type="Proteomes" id="UP000887572">
    <property type="component" value="Unplaced"/>
</dbReference>
<keyword evidence="2" id="KW-0812">Transmembrane</keyword>
<keyword evidence="2" id="KW-1133">Transmembrane helix</keyword>
<evidence type="ECO:0000256" key="1">
    <source>
        <dbReference type="SAM" id="MobiDB-lite"/>
    </source>
</evidence>
<feature type="compositionally biased region" description="Polar residues" evidence="1">
    <location>
        <begin position="468"/>
        <end position="477"/>
    </location>
</feature>
<name>A0A914H2H4_GLORO</name>
<keyword evidence="3" id="KW-1185">Reference proteome</keyword>
<sequence>MQILRVYKPNTQNSLFRLLTEFLNAPTDVFIFATCFFDFLPFDIHPTSSFSSSLLLFFSPFNSFPTTNLNPIPDPCHLPSPPSSASLSPFCQLHYHQISYICDPAGILSRTEAELIDRRLQSIPSPQASPLNVTGCLCDLPPASSPHRRQCAVHPAWKDKKLRQIRVVVLIAPQASIRSIKKCAKSTTDKKQQQNSGGGAEMAARRHQRQAPSHGFTSATAQFVHDTLNRLLSGEHPRERCDPDLLIIYILGWSTSGGQMPFVGRMFRRNLAHLAHESQVERIHSAETSPFEVLLEQLTRAAQLIIPSLGGRPLGGLAATVPPVSTEVLTQLGHHHQQFDPFSANPRTEQIPLWAILCSLALLSMALIAVLLAHWVGRRISAAHQVKKGALRMVNGSARGAELMRRGQEVGGVQKISTSTGHSVTFATGSGAGERERGGGADRGGAHRIKGSMMFRQFSRRHHRSRTDGTGAQQQKI</sequence>
<evidence type="ECO:0000313" key="4">
    <source>
        <dbReference type="WBParaSite" id="Gr19_v10_g13531.t1"/>
    </source>
</evidence>
<evidence type="ECO:0000313" key="3">
    <source>
        <dbReference type="Proteomes" id="UP000887572"/>
    </source>
</evidence>